<evidence type="ECO:0000256" key="2">
    <source>
        <dbReference type="ARBA" id="ARBA00022723"/>
    </source>
</evidence>
<dbReference type="InterPro" id="IPR007197">
    <property type="entry name" value="rSAM"/>
</dbReference>
<dbReference type="InterPro" id="IPR013785">
    <property type="entry name" value="Aldolase_TIM"/>
</dbReference>
<gene>
    <name evidence="5" type="ORF">H4W80_003337</name>
</gene>
<dbReference type="SUPFAM" id="SSF102114">
    <property type="entry name" value="Radical SAM enzymes"/>
    <property type="match status" value="1"/>
</dbReference>
<proteinExistence type="predicted"/>
<accession>A0ABR9LWQ9</accession>
<reference evidence="5 6" key="1">
    <citation type="submission" date="2020-10" db="EMBL/GenBank/DDBJ databases">
        <title>Sequencing the genomes of 1000 actinobacteria strains.</title>
        <authorList>
            <person name="Klenk H.-P."/>
        </authorList>
    </citation>
    <scope>NUCLEOTIDE SEQUENCE [LARGE SCALE GENOMIC DNA]</scope>
    <source>
        <strain evidence="5 6">DSM 43173</strain>
    </source>
</reference>
<evidence type="ECO:0000313" key="5">
    <source>
        <dbReference type="EMBL" id="MBE1585079.1"/>
    </source>
</evidence>
<dbReference type="EMBL" id="JADBEK010000001">
    <property type="protein sequence ID" value="MBE1585079.1"/>
    <property type="molecule type" value="Genomic_DNA"/>
</dbReference>
<name>A0ABR9LWQ9_9ACTN</name>
<dbReference type="Gene3D" id="3.20.20.70">
    <property type="entry name" value="Aldolase class I"/>
    <property type="match status" value="1"/>
</dbReference>
<dbReference type="Proteomes" id="UP000633509">
    <property type="component" value="Unassembled WGS sequence"/>
</dbReference>
<evidence type="ECO:0000256" key="3">
    <source>
        <dbReference type="ARBA" id="ARBA00023004"/>
    </source>
</evidence>
<evidence type="ECO:0000256" key="1">
    <source>
        <dbReference type="ARBA" id="ARBA00022691"/>
    </source>
</evidence>
<dbReference type="RefSeq" id="WP_192785888.1">
    <property type="nucleotide sequence ID" value="NZ_JADBEK010000001.1"/>
</dbReference>
<organism evidence="5 6">
    <name type="scientific">Nonomuraea angiospora</name>
    <dbReference type="NCBI Taxonomy" id="46172"/>
    <lineage>
        <taxon>Bacteria</taxon>
        <taxon>Bacillati</taxon>
        <taxon>Actinomycetota</taxon>
        <taxon>Actinomycetes</taxon>
        <taxon>Streptosporangiales</taxon>
        <taxon>Streptosporangiaceae</taxon>
        <taxon>Nonomuraea</taxon>
    </lineage>
</organism>
<keyword evidence="6" id="KW-1185">Reference proteome</keyword>
<dbReference type="InterPro" id="IPR058240">
    <property type="entry name" value="rSAM_sf"/>
</dbReference>
<keyword evidence="2" id="KW-0479">Metal-binding</keyword>
<keyword evidence="1" id="KW-0949">S-adenosyl-L-methionine</keyword>
<comment type="caution">
    <text evidence="5">The sequence shown here is derived from an EMBL/GenBank/DDBJ whole genome shotgun (WGS) entry which is preliminary data.</text>
</comment>
<keyword evidence="4" id="KW-0411">Iron-sulfur</keyword>
<sequence>MRIEFEITKKCNDVCPSCGMGAQSLQAGRSLPDAQLDHLLAEFADVGLPSVAITGGEPFVAMRALLRFMSQARGIVEISKLTTNGIWGSRLWTGSPASSTTW</sequence>
<protein>
    <submittedName>
        <fullName evidence="5">Molybdenum cofactor biosynthesis enzyme MoaA</fullName>
    </submittedName>
</protein>
<evidence type="ECO:0000313" key="6">
    <source>
        <dbReference type="Proteomes" id="UP000633509"/>
    </source>
</evidence>
<dbReference type="Pfam" id="PF13353">
    <property type="entry name" value="Fer4_12"/>
    <property type="match status" value="1"/>
</dbReference>
<evidence type="ECO:0000256" key="4">
    <source>
        <dbReference type="ARBA" id="ARBA00023014"/>
    </source>
</evidence>
<dbReference type="SFLD" id="SFLDS00029">
    <property type="entry name" value="Radical_SAM"/>
    <property type="match status" value="1"/>
</dbReference>
<keyword evidence="3" id="KW-0408">Iron</keyword>